<feature type="non-terminal residue" evidence="1">
    <location>
        <position position="45"/>
    </location>
</feature>
<protein>
    <submittedName>
        <fullName evidence="1">Uncharacterized protein</fullName>
    </submittedName>
</protein>
<sequence length="45" mass="4865">MVSLMVEAPLEEVNLVALISTWVSSVLGSSKVEILMLLSTFKGNK</sequence>
<accession>A0A087UTY1</accession>
<evidence type="ECO:0000313" key="2">
    <source>
        <dbReference type="Proteomes" id="UP000054359"/>
    </source>
</evidence>
<dbReference type="AlphaFoldDB" id="A0A087UTY1"/>
<proteinExistence type="predicted"/>
<organism evidence="1 2">
    <name type="scientific">Stegodyphus mimosarum</name>
    <name type="common">African social velvet spider</name>
    <dbReference type="NCBI Taxonomy" id="407821"/>
    <lineage>
        <taxon>Eukaryota</taxon>
        <taxon>Metazoa</taxon>
        <taxon>Ecdysozoa</taxon>
        <taxon>Arthropoda</taxon>
        <taxon>Chelicerata</taxon>
        <taxon>Arachnida</taxon>
        <taxon>Araneae</taxon>
        <taxon>Araneomorphae</taxon>
        <taxon>Entelegynae</taxon>
        <taxon>Eresoidea</taxon>
        <taxon>Eresidae</taxon>
        <taxon>Stegodyphus</taxon>
    </lineage>
</organism>
<keyword evidence="2" id="KW-1185">Reference proteome</keyword>
<evidence type="ECO:0000313" key="1">
    <source>
        <dbReference type="EMBL" id="KFM80820.1"/>
    </source>
</evidence>
<dbReference type="EMBL" id="KK121597">
    <property type="protein sequence ID" value="KFM80820.1"/>
    <property type="molecule type" value="Genomic_DNA"/>
</dbReference>
<reference evidence="1 2" key="1">
    <citation type="submission" date="2013-11" db="EMBL/GenBank/DDBJ databases">
        <title>Genome sequencing of Stegodyphus mimosarum.</title>
        <authorList>
            <person name="Bechsgaard J."/>
        </authorList>
    </citation>
    <scope>NUCLEOTIDE SEQUENCE [LARGE SCALE GENOMIC DNA]</scope>
</reference>
<gene>
    <name evidence="1" type="ORF">X975_16585</name>
</gene>
<name>A0A087UTY1_STEMI</name>
<dbReference type="Proteomes" id="UP000054359">
    <property type="component" value="Unassembled WGS sequence"/>
</dbReference>